<protein>
    <recommendedName>
        <fullName evidence="4">DUF3060 domain-containing protein</fullName>
    </recommendedName>
</protein>
<dbReference type="Proteomes" id="UP000244064">
    <property type="component" value="Unassembled WGS sequence"/>
</dbReference>
<keyword evidence="3" id="KW-1185">Reference proteome</keyword>
<dbReference type="AlphaFoldDB" id="A0A2T5P9M7"/>
<dbReference type="EMBL" id="QASN01000017">
    <property type="protein sequence ID" value="PTU74405.1"/>
    <property type="molecule type" value="Genomic_DNA"/>
</dbReference>
<feature type="signal peptide" evidence="1">
    <location>
        <begin position="1"/>
        <end position="21"/>
    </location>
</feature>
<dbReference type="InterPro" id="IPR021417">
    <property type="entry name" value="DUF3060"/>
</dbReference>
<sequence>MHKSFLYSGLLAALAVVNVQAASLEVNGSGLVQNLSCTGQDVSIGGNDNQIRLSGQCGAVLVQGWDLQVTLDKAHSLRVNGVNIQVRVERTDSLSVDGSSNQIRATLSGGEPPSVASVAGAEHLLDLHFNGPARVELGGMDHRLDWHGHEPVIEASGVRHQIDRW</sequence>
<evidence type="ECO:0000313" key="2">
    <source>
        <dbReference type="EMBL" id="PTU74405.1"/>
    </source>
</evidence>
<dbReference type="OrthoDB" id="7009502at2"/>
<feature type="chain" id="PRO_5015570114" description="DUF3060 domain-containing protein" evidence="1">
    <location>
        <begin position="22"/>
        <end position="165"/>
    </location>
</feature>
<dbReference type="Pfam" id="PF11259">
    <property type="entry name" value="DUF3060"/>
    <property type="match status" value="1"/>
</dbReference>
<evidence type="ECO:0000313" key="3">
    <source>
        <dbReference type="Proteomes" id="UP000244064"/>
    </source>
</evidence>
<keyword evidence="1" id="KW-0732">Signal</keyword>
<gene>
    <name evidence="2" type="ORF">DBO85_09935</name>
</gene>
<dbReference type="RefSeq" id="WP_108107103.1">
    <property type="nucleotide sequence ID" value="NZ_QASN01000017.1"/>
</dbReference>
<proteinExistence type="predicted"/>
<accession>A0A2T5P9M7</accession>
<evidence type="ECO:0000256" key="1">
    <source>
        <dbReference type="SAM" id="SignalP"/>
    </source>
</evidence>
<comment type="caution">
    <text evidence="2">The sequence shown here is derived from an EMBL/GenBank/DDBJ whole genome shotgun (WGS) entry which is preliminary data.</text>
</comment>
<organism evidence="2 3">
    <name type="scientific">Pseudomonas mangrovi</name>
    <dbReference type="NCBI Taxonomy" id="2161748"/>
    <lineage>
        <taxon>Bacteria</taxon>
        <taxon>Pseudomonadati</taxon>
        <taxon>Pseudomonadota</taxon>
        <taxon>Gammaproteobacteria</taxon>
        <taxon>Pseudomonadales</taxon>
        <taxon>Pseudomonadaceae</taxon>
        <taxon>Pseudomonas</taxon>
    </lineage>
</organism>
<reference evidence="2 3" key="1">
    <citation type="submission" date="2018-04" db="EMBL/GenBank/DDBJ databases">
        <title>Pseudomonas sp. nov., isolated from mangrove soil.</title>
        <authorList>
            <person name="Chen C."/>
        </authorList>
    </citation>
    <scope>NUCLEOTIDE SEQUENCE [LARGE SCALE GENOMIC DNA]</scope>
    <source>
        <strain evidence="2 3">TC-11</strain>
    </source>
</reference>
<name>A0A2T5P9M7_9PSED</name>
<evidence type="ECO:0008006" key="4">
    <source>
        <dbReference type="Google" id="ProtNLM"/>
    </source>
</evidence>